<dbReference type="InterPro" id="IPR018261">
    <property type="entry name" value="Ribosomal_bL27_CS"/>
</dbReference>
<dbReference type="Pfam" id="PF01016">
    <property type="entry name" value="Ribosomal_L27"/>
    <property type="match status" value="1"/>
</dbReference>
<evidence type="ECO:0000256" key="5">
    <source>
        <dbReference type="HAMAP-Rule" id="MF_00539"/>
    </source>
</evidence>
<dbReference type="FunFam" id="2.40.50.100:FF:000020">
    <property type="entry name" value="50S ribosomal protein L27"/>
    <property type="match status" value="1"/>
</dbReference>
<dbReference type="PRINTS" id="PR00063">
    <property type="entry name" value="RIBOSOMALL27"/>
</dbReference>
<dbReference type="EMBL" id="FNAI01000001">
    <property type="protein sequence ID" value="SDD32571.1"/>
    <property type="molecule type" value="Genomic_DNA"/>
</dbReference>
<keyword evidence="8" id="KW-1185">Reference proteome</keyword>
<evidence type="ECO:0000313" key="7">
    <source>
        <dbReference type="EMBL" id="SDD32571.1"/>
    </source>
</evidence>
<name>A0A1G6TU56_9SPHI</name>
<keyword evidence="3 5" id="KW-0687">Ribonucleoprotein</keyword>
<dbReference type="OrthoDB" id="9803474at2"/>
<dbReference type="Proteomes" id="UP000199072">
    <property type="component" value="Unassembled WGS sequence"/>
</dbReference>
<dbReference type="NCBIfam" id="TIGR00062">
    <property type="entry name" value="L27"/>
    <property type="match status" value="1"/>
</dbReference>
<dbReference type="InterPro" id="IPR001684">
    <property type="entry name" value="Ribosomal_bL27"/>
</dbReference>
<comment type="similarity">
    <text evidence="1 5">Belongs to the bacterial ribosomal protein bL27 family.</text>
</comment>
<evidence type="ECO:0000256" key="4">
    <source>
        <dbReference type="ARBA" id="ARBA00035175"/>
    </source>
</evidence>
<dbReference type="AlphaFoldDB" id="A0A1G6TU56"/>
<evidence type="ECO:0000256" key="6">
    <source>
        <dbReference type="SAM" id="MobiDB-lite"/>
    </source>
</evidence>
<dbReference type="SUPFAM" id="SSF110324">
    <property type="entry name" value="Ribosomal L27 protein-like"/>
    <property type="match status" value="1"/>
</dbReference>
<keyword evidence="2 5" id="KW-0689">Ribosomal protein</keyword>
<proteinExistence type="inferred from homology"/>
<evidence type="ECO:0000256" key="2">
    <source>
        <dbReference type="ARBA" id="ARBA00022980"/>
    </source>
</evidence>
<dbReference type="PANTHER" id="PTHR15893:SF0">
    <property type="entry name" value="LARGE RIBOSOMAL SUBUNIT PROTEIN BL27M"/>
    <property type="match status" value="1"/>
</dbReference>
<dbReference type="Gene3D" id="2.40.50.100">
    <property type="match status" value="1"/>
</dbReference>
<dbReference type="RefSeq" id="WP_091143438.1">
    <property type="nucleotide sequence ID" value="NZ_FNAI01000001.1"/>
</dbReference>
<dbReference type="GO" id="GO:0006412">
    <property type="term" value="P:translation"/>
    <property type="evidence" value="ECO:0007669"/>
    <property type="project" value="UniProtKB-UniRule"/>
</dbReference>
<evidence type="ECO:0000313" key="8">
    <source>
        <dbReference type="Proteomes" id="UP000199072"/>
    </source>
</evidence>
<organism evidence="7 8">
    <name type="scientific">Mucilaginibacter pineti</name>
    <dbReference type="NCBI Taxonomy" id="1391627"/>
    <lineage>
        <taxon>Bacteria</taxon>
        <taxon>Pseudomonadati</taxon>
        <taxon>Bacteroidota</taxon>
        <taxon>Sphingobacteriia</taxon>
        <taxon>Sphingobacteriales</taxon>
        <taxon>Sphingobacteriaceae</taxon>
        <taxon>Mucilaginibacter</taxon>
    </lineage>
</organism>
<sequence length="144" mass="14907">MAHKKGAGSSRNGRESHSKRLGIKIFGGQPAIAGNIIVRQRGTKHNPGVNVGIGRDHTLFALVAGNVVFRKKADNRSYVSVVPFAVEPVAEVAAPAPKVKAAPKAVEAAPVAEVATEEAPKAKKAAAPKAKKADTETTEEAAAE</sequence>
<evidence type="ECO:0000256" key="1">
    <source>
        <dbReference type="ARBA" id="ARBA00010797"/>
    </source>
</evidence>
<accession>A0A1G6TU56</accession>
<dbReference type="HAMAP" id="MF_00539">
    <property type="entry name" value="Ribosomal_bL27"/>
    <property type="match status" value="1"/>
</dbReference>
<dbReference type="GO" id="GO:0003735">
    <property type="term" value="F:structural constituent of ribosome"/>
    <property type="evidence" value="ECO:0007669"/>
    <property type="project" value="InterPro"/>
</dbReference>
<feature type="region of interest" description="Disordered" evidence="6">
    <location>
        <begin position="111"/>
        <end position="144"/>
    </location>
</feature>
<dbReference type="PANTHER" id="PTHR15893">
    <property type="entry name" value="RIBOSOMAL PROTEIN L27"/>
    <property type="match status" value="1"/>
</dbReference>
<dbReference type="GO" id="GO:0022625">
    <property type="term" value="C:cytosolic large ribosomal subunit"/>
    <property type="evidence" value="ECO:0007669"/>
    <property type="project" value="TreeGrafter"/>
</dbReference>
<protein>
    <recommendedName>
        <fullName evidence="4 5">Large ribosomal subunit protein bL27</fullName>
    </recommendedName>
</protein>
<dbReference type="PROSITE" id="PS00831">
    <property type="entry name" value="RIBOSOMAL_L27"/>
    <property type="match status" value="1"/>
</dbReference>
<gene>
    <name evidence="5" type="primary">rpmA</name>
    <name evidence="7" type="ORF">SAMN05216464_101416</name>
</gene>
<reference evidence="7 8" key="1">
    <citation type="submission" date="2016-10" db="EMBL/GenBank/DDBJ databases">
        <authorList>
            <person name="de Groot N.N."/>
        </authorList>
    </citation>
    <scope>NUCLEOTIDE SEQUENCE [LARGE SCALE GENOMIC DNA]</scope>
    <source>
        <strain evidence="7 8">47C3B</strain>
    </source>
</reference>
<dbReference type="STRING" id="1391627.SAMN05216464_101416"/>
<evidence type="ECO:0000256" key="3">
    <source>
        <dbReference type="ARBA" id="ARBA00023274"/>
    </source>
</evidence>